<comment type="caution">
    <text evidence="1">The sequence shown here is derived from an EMBL/GenBank/DDBJ whole genome shotgun (WGS) entry which is preliminary data.</text>
</comment>
<evidence type="ECO:0000313" key="1">
    <source>
        <dbReference type="EMBL" id="PXX80784.1"/>
    </source>
</evidence>
<accession>A0A318KSD9</accession>
<organism evidence="1 2">
    <name type="scientific">Rivihabitans pingtungensis</name>
    <dbReference type="NCBI Taxonomy" id="1054498"/>
    <lineage>
        <taxon>Bacteria</taxon>
        <taxon>Pseudomonadati</taxon>
        <taxon>Pseudomonadota</taxon>
        <taxon>Betaproteobacteria</taxon>
        <taxon>Neisseriales</taxon>
        <taxon>Aquaspirillaceae</taxon>
        <taxon>Rivihabitans</taxon>
    </lineage>
</organism>
<reference evidence="1 2" key="1">
    <citation type="submission" date="2018-05" db="EMBL/GenBank/DDBJ databases">
        <title>Genomic Encyclopedia of Type Strains, Phase IV (KMG-IV): sequencing the most valuable type-strain genomes for metagenomic binning, comparative biology and taxonomic classification.</title>
        <authorList>
            <person name="Goeker M."/>
        </authorList>
    </citation>
    <scope>NUCLEOTIDE SEQUENCE [LARGE SCALE GENOMIC DNA]</scope>
    <source>
        <strain evidence="1 2">DSM 29661</strain>
    </source>
</reference>
<sequence>MRHPLPHQVGVCFVFQVGEDNNPFNTGMAQALN</sequence>
<dbReference type="AlphaFoldDB" id="A0A318KSD9"/>
<dbReference type="EMBL" id="QJKI01000003">
    <property type="protein sequence ID" value="PXX80784.1"/>
    <property type="molecule type" value="Genomic_DNA"/>
</dbReference>
<name>A0A318KSD9_9NEIS</name>
<dbReference type="Proteomes" id="UP000247555">
    <property type="component" value="Unassembled WGS sequence"/>
</dbReference>
<protein>
    <submittedName>
        <fullName evidence="1">Uncharacterized protein</fullName>
    </submittedName>
</protein>
<proteinExistence type="predicted"/>
<keyword evidence="2" id="KW-1185">Reference proteome</keyword>
<gene>
    <name evidence="1" type="ORF">DFR34_103126</name>
</gene>
<evidence type="ECO:0000313" key="2">
    <source>
        <dbReference type="Proteomes" id="UP000247555"/>
    </source>
</evidence>